<dbReference type="Proteomes" id="UP000017984">
    <property type="component" value="Plasmid pSros1"/>
</dbReference>
<accession>V6JM40</accession>
<evidence type="ECO:0000313" key="3">
    <source>
        <dbReference type="Proteomes" id="UP000017984"/>
    </source>
</evidence>
<geneLocation type="plasmid" evidence="2 3">
    <name>pSros1</name>
</geneLocation>
<dbReference type="EMBL" id="AWQX01000401">
    <property type="protein sequence ID" value="EST17924.1"/>
    <property type="molecule type" value="Genomic_DNA"/>
</dbReference>
<gene>
    <name evidence="2" type="ORF">M878_46220</name>
</gene>
<keyword evidence="3" id="KW-1185">Reference proteome</keyword>
<evidence type="ECO:0000313" key="2">
    <source>
        <dbReference type="EMBL" id="EST17924.1"/>
    </source>
</evidence>
<comment type="caution">
    <text evidence="2">The sequence shown here is derived from an EMBL/GenBank/DDBJ whole genome shotgun (WGS) entry which is preliminary data.</text>
</comment>
<keyword evidence="2" id="KW-0614">Plasmid</keyword>
<dbReference type="PATRIC" id="fig|1352936.5.peg.9611"/>
<dbReference type="AlphaFoldDB" id="V6JM40"/>
<organism evidence="2 3">
    <name type="scientific">Streptomyces roseochromogenus subsp. oscitans DS 12.976</name>
    <dbReference type="NCBI Taxonomy" id="1352936"/>
    <lineage>
        <taxon>Bacteria</taxon>
        <taxon>Bacillati</taxon>
        <taxon>Actinomycetota</taxon>
        <taxon>Actinomycetes</taxon>
        <taxon>Kitasatosporales</taxon>
        <taxon>Streptomycetaceae</taxon>
        <taxon>Streptomyces</taxon>
    </lineage>
</organism>
<name>V6JM40_STRRC</name>
<sequence>MGPGAVAEARTAAVGLSLGGGSGARHGAGDVAGRDIVEGLMSTAHDLGESRVAEDRITQREIEALTRRIEAVEDRVEAMQVQTGGNFAAVIEGQAALRREVRDGFTRVNDRFDALEAKMDQNQAQIVELLTALVGKNPN</sequence>
<keyword evidence="1" id="KW-0175">Coiled coil</keyword>
<dbReference type="HOGENOM" id="CLU_1844034_0_0_11"/>
<evidence type="ECO:0000256" key="1">
    <source>
        <dbReference type="SAM" id="Coils"/>
    </source>
</evidence>
<protein>
    <submittedName>
        <fullName evidence="2">Uncharacterized protein</fullName>
    </submittedName>
</protein>
<feature type="coiled-coil region" evidence="1">
    <location>
        <begin position="55"/>
        <end position="82"/>
    </location>
</feature>
<reference evidence="2 3" key="1">
    <citation type="journal article" date="2014" name="Genome Announc.">
        <title>Draft Genome Sequence of Streptomyces roseochromogenes subsp. oscitans DS 12.976, Producer of the Aminocoumarin Antibiotic Clorobiocin.</title>
        <authorList>
            <person name="Ruckert C."/>
            <person name="Kalinowski J."/>
            <person name="Heide L."/>
            <person name="Apel A.K."/>
        </authorList>
    </citation>
    <scope>NUCLEOTIDE SEQUENCE [LARGE SCALE GENOMIC DNA]</scope>
    <source>
        <strain evidence="2 3">DS 12.976</strain>
        <plasmid evidence="2">pSros1</plasmid>
    </source>
</reference>
<proteinExistence type="predicted"/>